<feature type="domain" description="ABC transporter" evidence="10">
    <location>
        <begin position="8"/>
        <end position="238"/>
    </location>
</feature>
<dbReference type="Proteomes" id="UP000321805">
    <property type="component" value="Chromosome"/>
</dbReference>
<dbReference type="Pfam" id="PF00005">
    <property type="entry name" value="ABC_tran"/>
    <property type="match status" value="1"/>
</dbReference>
<comment type="similarity">
    <text evidence="9">Belongs to the ABC transporter superfamily. Drug exporter-1 (DrugE1) (TC 3.A.1.105) family.</text>
</comment>
<evidence type="ECO:0000256" key="9">
    <source>
        <dbReference type="ARBA" id="ARBA00049985"/>
    </source>
</evidence>
<sequence length="323" mass="33609">MTTTTNAIEAHGLVKRYGDKRALDGVDLDVARGAVCALLGPNGAGKTTAVRVLTTLTKPDAGTASVAGHDIRTDPVGVRRSIGLAAQDATVDGLLTGHENLTMIGELHHLGRRASLRRATDLLAQFSLTDAGDKLARDYSGGMRRRLDLAATLVAEPEILFLDEPTTGLDPRARNDLWEVLDGLVAGGATILLTTQYLEEADRLADDIVVVDHGRVIARGDARSLKRQVGGDQLHVVVVDPGDLDDVAEILGRVAGAAPVVDRAGRSATAPAEGGVAAIAELASAIADAGVEIEDLGLRQPTLDDAFVILTGAPAPDEVEGRA</sequence>
<organism evidence="11 12">
    <name type="scientific">Baekduia soli</name>
    <dbReference type="NCBI Taxonomy" id="496014"/>
    <lineage>
        <taxon>Bacteria</taxon>
        <taxon>Bacillati</taxon>
        <taxon>Actinomycetota</taxon>
        <taxon>Thermoleophilia</taxon>
        <taxon>Solirubrobacterales</taxon>
        <taxon>Baekduiaceae</taxon>
        <taxon>Baekduia</taxon>
    </lineage>
</organism>
<evidence type="ECO:0000256" key="3">
    <source>
        <dbReference type="ARBA" id="ARBA00022475"/>
    </source>
</evidence>
<name>A0A5B8U0N9_9ACTN</name>
<dbReference type="InterPro" id="IPR017871">
    <property type="entry name" value="ABC_transporter-like_CS"/>
</dbReference>
<evidence type="ECO:0000256" key="7">
    <source>
        <dbReference type="ARBA" id="ARBA00023136"/>
    </source>
</evidence>
<dbReference type="GO" id="GO:0046677">
    <property type="term" value="P:response to antibiotic"/>
    <property type="evidence" value="ECO:0007669"/>
    <property type="project" value="UniProtKB-KW"/>
</dbReference>
<keyword evidence="2" id="KW-0813">Transport</keyword>
<dbReference type="PROSITE" id="PS00211">
    <property type="entry name" value="ABC_TRANSPORTER_1"/>
    <property type="match status" value="1"/>
</dbReference>
<dbReference type="EMBL" id="CP042430">
    <property type="protein sequence ID" value="QEC46548.1"/>
    <property type="molecule type" value="Genomic_DNA"/>
</dbReference>
<dbReference type="PANTHER" id="PTHR42711">
    <property type="entry name" value="ABC TRANSPORTER ATP-BINDING PROTEIN"/>
    <property type="match status" value="1"/>
</dbReference>
<dbReference type="InterPro" id="IPR005894">
    <property type="entry name" value="DrrA"/>
</dbReference>
<dbReference type="SUPFAM" id="SSF52540">
    <property type="entry name" value="P-loop containing nucleoside triphosphate hydrolases"/>
    <property type="match status" value="1"/>
</dbReference>
<dbReference type="GO" id="GO:0005886">
    <property type="term" value="C:plasma membrane"/>
    <property type="evidence" value="ECO:0007669"/>
    <property type="project" value="UniProtKB-SubCell"/>
</dbReference>
<protein>
    <submittedName>
        <fullName evidence="11">ATP-binding cassette domain-containing protein</fullName>
    </submittedName>
</protein>
<keyword evidence="8" id="KW-0046">Antibiotic resistance</keyword>
<dbReference type="KEGG" id="bsol:FSW04_02450"/>
<dbReference type="GO" id="GO:0005524">
    <property type="term" value="F:ATP binding"/>
    <property type="evidence" value="ECO:0007669"/>
    <property type="project" value="UniProtKB-KW"/>
</dbReference>
<evidence type="ECO:0000259" key="10">
    <source>
        <dbReference type="PROSITE" id="PS50893"/>
    </source>
</evidence>
<evidence type="ECO:0000256" key="1">
    <source>
        <dbReference type="ARBA" id="ARBA00004413"/>
    </source>
</evidence>
<keyword evidence="7" id="KW-0472">Membrane</keyword>
<dbReference type="SMART" id="SM00382">
    <property type="entry name" value="AAA"/>
    <property type="match status" value="1"/>
</dbReference>
<evidence type="ECO:0000256" key="5">
    <source>
        <dbReference type="ARBA" id="ARBA00022840"/>
    </source>
</evidence>
<proteinExistence type="inferred from homology"/>
<dbReference type="AlphaFoldDB" id="A0A5B8U0N9"/>
<dbReference type="GO" id="GO:1900753">
    <property type="term" value="P:doxorubicin transport"/>
    <property type="evidence" value="ECO:0007669"/>
    <property type="project" value="InterPro"/>
</dbReference>
<keyword evidence="6" id="KW-1278">Translocase</keyword>
<dbReference type="InterPro" id="IPR003439">
    <property type="entry name" value="ABC_transporter-like_ATP-bd"/>
</dbReference>
<evidence type="ECO:0000256" key="4">
    <source>
        <dbReference type="ARBA" id="ARBA00022741"/>
    </source>
</evidence>
<dbReference type="PANTHER" id="PTHR42711:SF19">
    <property type="entry name" value="DOXORUBICIN RESISTANCE ATP-BINDING PROTEIN DRRA"/>
    <property type="match status" value="1"/>
</dbReference>
<dbReference type="InterPro" id="IPR050763">
    <property type="entry name" value="ABC_transporter_ATP-binding"/>
</dbReference>
<dbReference type="GO" id="GO:0016887">
    <property type="term" value="F:ATP hydrolysis activity"/>
    <property type="evidence" value="ECO:0007669"/>
    <property type="project" value="InterPro"/>
</dbReference>
<dbReference type="InterPro" id="IPR027417">
    <property type="entry name" value="P-loop_NTPase"/>
</dbReference>
<evidence type="ECO:0000256" key="2">
    <source>
        <dbReference type="ARBA" id="ARBA00022448"/>
    </source>
</evidence>
<reference evidence="11 12" key="1">
    <citation type="journal article" date="2018" name="J. Microbiol.">
        <title>Baekduia soli gen. nov., sp. nov., a novel bacterium isolated from the soil of Baekdu Mountain and proposal of a novel family name, Baekduiaceae fam. nov.</title>
        <authorList>
            <person name="An D.S."/>
            <person name="Siddiqi M.Z."/>
            <person name="Kim K.H."/>
            <person name="Yu H.S."/>
            <person name="Im W.T."/>
        </authorList>
    </citation>
    <scope>NUCLEOTIDE SEQUENCE [LARGE SCALE GENOMIC DNA]</scope>
    <source>
        <strain evidence="11 12">BR7-21</strain>
    </source>
</reference>
<comment type="subcellular location">
    <subcellularLocation>
        <location evidence="1">Cell membrane</location>
        <topology evidence="1">Peripheral membrane protein</topology>
        <orientation evidence="1">Cytoplasmic side</orientation>
    </subcellularLocation>
</comment>
<dbReference type="NCBIfam" id="TIGR01188">
    <property type="entry name" value="drrA"/>
    <property type="match status" value="1"/>
</dbReference>
<evidence type="ECO:0000256" key="6">
    <source>
        <dbReference type="ARBA" id="ARBA00022967"/>
    </source>
</evidence>
<keyword evidence="4" id="KW-0547">Nucleotide-binding</keyword>
<dbReference type="OrthoDB" id="9804819at2"/>
<dbReference type="RefSeq" id="WP_146915875.1">
    <property type="nucleotide sequence ID" value="NZ_CP042430.1"/>
</dbReference>
<dbReference type="InterPro" id="IPR003593">
    <property type="entry name" value="AAA+_ATPase"/>
</dbReference>
<evidence type="ECO:0000256" key="8">
    <source>
        <dbReference type="ARBA" id="ARBA00023251"/>
    </source>
</evidence>
<keyword evidence="12" id="KW-1185">Reference proteome</keyword>
<dbReference type="FunFam" id="3.40.50.300:FF:000589">
    <property type="entry name" value="ABC transporter, ATP-binding subunit"/>
    <property type="match status" value="1"/>
</dbReference>
<dbReference type="GO" id="GO:0043215">
    <property type="term" value="P:daunorubicin transport"/>
    <property type="evidence" value="ECO:0007669"/>
    <property type="project" value="InterPro"/>
</dbReference>
<dbReference type="Gene3D" id="3.40.50.300">
    <property type="entry name" value="P-loop containing nucleotide triphosphate hydrolases"/>
    <property type="match status" value="1"/>
</dbReference>
<dbReference type="PROSITE" id="PS50893">
    <property type="entry name" value="ABC_TRANSPORTER_2"/>
    <property type="match status" value="1"/>
</dbReference>
<evidence type="ECO:0000313" key="11">
    <source>
        <dbReference type="EMBL" id="QEC46548.1"/>
    </source>
</evidence>
<accession>A0A5B8U0N9</accession>
<gene>
    <name evidence="11" type="ORF">FSW04_02450</name>
</gene>
<keyword evidence="5 11" id="KW-0067">ATP-binding</keyword>
<evidence type="ECO:0000313" key="12">
    <source>
        <dbReference type="Proteomes" id="UP000321805"/>
    </source>
</evidence>
<keyword evidence="3" id="KW-1003">Cell membrane</keyword>